<dbReference type="Proteomes" id="UP000774804">
    <property type="component" value="Unassembled WGS sequence"/>
</dbReference>
<reference evidence="2" key="2">
    <citation type="submission" date="2018-10" db="EMBL/GenBank/DDBJ databases">
        <title>Effector identification in a new, highly contiguous assembly of the strawberry crown rot pathogen Phytophthora cactorum.</title>
        <authorList>
            <person name="Armitage A.D."/>
            <person name="Nellist C.F."/>
            <person name="Bates H."/>
            <person name="Vickerstaff R.J."/>
            <person name="Harrison R.J."/>
        </authorList>
    </citation>
    <scope>NUCLEOTIDE SEQUENCE</scope>
    <source>
        <strain evidence="2">15-7</strain>
        <strain evidence="3">4032</strain>
        <strain evidence="4">4040</strain>
        <strain evidence="5">P415</strain>
        <strain evidence="6">P421</strain>
    </source>
</reference>
<dbReference type="Proteomes" id="UP000251314">
    <property type="component" value="Unassembled WGS sequence"/>
</dbReference>
<dbReference type="AlphaFoldDB" id="A0A329RZ05"/>
<dbReference type="Proteomes" id="UP000688947">
    <property type="component" value="Unassembled WGS sequence"/>
</dbReference>
<protein>
    <submittedName>
        <fullName evidence="8">Uncharacterized protein</fullName>
    </submittedName>
</protein>
<evidence type="ECO:0000313" key="2">
    <source>
        <dbReference type="EMBL" id="KAG2852376.1"/>
    </source>
</evidence>
<evidence type="ECO:0000313" key="6">
    <source>
        <dbReference type="EMBL" id="KAG3211214.1"/>
    </source>
</evidence>
<evidence type="ECO:0000313" key="8">
    <source>
        <dbReference type="EMBL" id="RAW29927.1"/>
    </source>
</evidence>
<sequence length="126" mass="14385">MALRKRKYASVAEIEEAHQSPDEEEFAGDRKRSKNRLNSACIDSANGVPKWMEKSGWKELCKWVPAINASGGLVRLPSNKELGVWIPLDDEVVVLEINGALRRDKLHDWLDEMIRSNNEPLEMQTK</sequence>
<keyword evidence="9" id="KW-1185">Reference proteome</keyword>
<proteinExistence type="predicted"/>
<dbReference type="EMBL" id="RCMI01000973">
    <property type="protein sequence ID" value="KAG2893117.1"/>
    <property type="molecule type" value="Genomic_DNA"/>
</dbReference>
<evidence type="ECO:0000313" key="7">
    <source>
        <dbReference type="EMBL" id="KAG6944581.1"/>
    </source>
</evidence>
<evidence type="ECO:0000313" key="5">
    <source>
        <dbReference type="EMBL" id="KAG2967125.1"/>
    </source>
</evidence>
<dbReference type="EMBL" id="RCMK01000980">
    <property type="protein sequence ID" value="KAG2905797.1"/>
    <property type="molecule type" value="Genomic_DNA"/>
</dbReference>
<evidence type="ECO:0000256" key="1">
    <source>
        <dbReference type="SAM" id="MobiDB-lite"/>
    </source>
</evidence>
<dbReference type="EMBL" id="RCMV01000984">
    <property type="protein sequence ID" value="KAG3211214.1"/>
    <property type="molecule type" value="Genomic_DNA"/>
</dbReference>
<evidence type="ECO:0000313" key="4">
    <source>
        <dbReference type="EMBL" id="KAG2905797.1"/>
    </source>
</evidence>
<organism evidence="8 9">
    <name type="scientific">Phytophthora cactorum</name>
    <dbReference type="NCBI Taxonomy" id="29920"/>
    <lineage>
        <taxon>Eukaryota</taxon>
        <taxon>Sar</taxon>
        <taxon>Stramenopiles</taxon>
        <taxon>Oomycota</taxon>
        <taxon>Peronosporomycetes</taxon>
        <taxon>Peronosporales</taxon>
        <taxon>Peronosporaceae</taxon>
        <taxon>Phytophthora</taxon>
    </lineage>
</organism>
<dbReference type="Proteomes" id="UP000735874">
    <property type="component" value="Unassembled WGS sequence"/>
</dbReference>
<name>A0A329RZ05_9STRA</name>
<dbReference type="Proteomes" id="UP000697107">
    <property type="component" value="Unassembled WGS sequence"/>
</dbReference>
<dbReference type="OrthoDB" id="122579at2759"/>
<reference evidence="7" key="3">
    <citation type="submission" date="2021-01" db="EMBL/GenBank/DDBJ databases">
        <title>Phytophthora aleatoria, a newly-described species from Pinus radiata is distinct from Phytophthora cactorum isolates based on comparative genomics.</title>
        <authorList>
            <person name="Mcdougal R."/>
            <person name="Panda P."/>
            <person name="Williams N."/>
            <person name="Studholme D.J."/>
        </authorList>
    </citation>
    <scope>NUCLEOTIDE SEQUENCE</scope>
    <source>
        <strain evidence="7">NZFS 3830</strain>
    </source>
</reference>
<gene>
    <name evidence="7" type="ORF">JG687_00017785</name>
    <name evidence="8" type="ORF">PC110_g13713</name>
    <name evidence="2" type="ORF">PC113_g15072</name>
    <name evidence="3" type="ORF">PC115_g18581</name>
    <name evidence="4" type="ORF">PC117_g20670</name>
    <name evidence="5" type="ORF">PC118_g18770</name>
    <name evidence="6" type="ORF">PC129_g17804</name>
</gene>
<dbReference type="EMBL" id="RCML01000958">
    <property type="protein sequence ID" value="KAG2967125.1"/>
    <property type="molecule type" value="Genomic_DNA"/>
</dbReference>
<accession>A0A329RZ05</accession>
<evidence type="ECO:0000313" key="9">
    <source>
        <dbReference type="Proteomes" id="UP000251314"/>
    </source>
</evidence>
<reference evidence="8 9" key="1">
    <citation type="submission" date="2018-01" db="EMBL/GenBank/DDBJ databases">
        <title>Draft genome of the strawberry crown rot pathogen Phytophthora cactorum.</title>
        <authorList>
            <person name="Armitage A.D."/>
            <person name="Lysoe E."/>
            <person name="Nellist C.F."/>
            <person name="Harrison R.J."/>
            <person name="Brurberg M.B."/>
        </authorList>
    </citation>
    <scope>NUCLEOTIDE SEQUENCE [LARGE SCALE GENOMIC DNA]</scope>
    <source>
        <strain evidence="8 9">10300</strain>
    </source>
</reference>
<dbReference type="Proteomes" id="UP000760860">
    <property type="component" value="Unassembled WGS sequence"/>
</dbReference>
<dbReference type="EMBL" id="JAENGZ010002181">
    <property type="protein sequence ID" value="KAG6944581.1"/>
    <property type="molecule type" value="Genomic_DNA"/>
</dbReference>
<dbReference type="VEuPathDB" id="FungiDB:PC110_g13713"/>
<comment type="caution">
    <text evidence="8">The sequence shown here is derived from an EMBL/GenBank/DDBJ whole genome shotgun (WGS) entry which is preliminary data.</text>
</comment>
<feature type="region of interest" description="Disordered" evidence="1">
    <location>
        <begin position="1"/>
        <end position="34"/>
    </location>
</feature>
<dbReference type="Proteomes" id="UP000736787">
    <property type="component" value="Unassembled WGS sequence"/>
</dbReference>
<dbReference type="EMBL" id="RCMG01000545">
    <property type="protein sequence ID" value="KAG2852376.1"/>
    <property type="molecule type" value="Genomic_DNA"/>
</dbReference>
<dbReference type="EMBL" id="MJFZ01000399">
    <property type="protein sequence ID" value="RAW29927.1"/>
    <property type="molecule type" value="Genomic_DNA"/>
</dbReference>
<evidence type="ECO:0000313" key="3">
    <source>
        <dbReference type="EMBL" id="KAG2893117.1"/>
    </source>
</evidence>